<gene>
    <name evidence="3" type="ORF">CVT26_001481</name>
</gene>
<evidence type="ECO:0000313" key="3">
    <source>
        <dbReference type="EMBL" id="PPQ75797.1"/>
    </source>
</evidence>
<feature type="signal peptide" evidence="2">
    <location>
        <begin position="1"/>
        <end position="20"/>
    </location>
</feature>
<evidence type="ECO:0000256" key="1">
    <source>
        <dbReference type="SAM" id="MobiDB-lite"/>
    </source>
</evidence>
<keyword evidence="2" id="KW-0732">Signal</keyword>
<dbReference type="EMBL" id="NHYE01005227">
    <property type="protein sequence ID" value="PPQ75797.1"/>
    <property type="molecule type" value="Genomic_DNA"/>
</dbReference>
<dbReference type="Proteomes" id="UP000284706">
    <property type="component" value="Unassembled WGS sequence"/>
</dbReference>
<evidence type="ECO:0000256" key="2">
    <source>
        <dbReference type="SAM" id="SignalP"/>
    </source>
</evidence>
<name>A0A409WBA3_9AGAR</name>
<feature type="region of interest" description="Disordered" evidence="1">
    <location>
        <begin position="142"/>
        <end position="176"/>
    </location>
</feature>
<sequence>MKSIFSVAILLAACVVGSLANPEEFAENAYRKNVRKGGAGGTASANGEAYGNTGSNNGNGGSASANEIVSKIGKVYFSRRGTKTYKKAYCSEPSSISIPSATAKNTMKSIVTLSIILAACFVGSFANPEEFADNAYRKTVSKGGAGGTASANGKATGNYGSYNGNGGSASANGGSA</sequence>
<dbReference type="InParanoid" id="A0A409WBA3"/>
<comment type="caution">
    <text evidence="3">The sequence shown here is derived from an EMBL/GenBank/DDBJ whole genome shotgun (WGS) entry which is preliminary data.</text>
</comment>
<feature type="compositionally biased region" description="Low complexity" evidence="1">
    <location>
        <begin position="157"/>
        <end position="176"/>
    </location>
</feature>
<protein>
    <submittedName>
        <fullName evidence="3">Uncharacterized protein</fullName>
    </submittedName>
</protein>
<keyword evidence="4" id="KW-1185">Reference proteome</keyword>
<feature type="chain" id="PRO_5019442070" evidence="2">
    <location>
        <begin position="21"/>
        <end position="176"/>
    </location>
</feature>
<organism evidence="3 4">
    <name type="scientific">Gymnopilus dilepis</name>
    <dbReference type="NCBI Taxonomy" id="231916"/>
    <lineage>
        <taxon>Eukaryota</taxon>
        <taxon>Fungi</taxon>
        <taxon>Dikarya</taxon>
        <taxon>Basidiomycota</taxon>
        <taxon>Agaricomycotina</taxon>
        <taxon>Agaricomycetes</taxon>
        <taxon>Agaricomycetidae</taxon>
        <taxon>Agaricales</taxon>
        <taxon>Agaricineae</taxon>
        <taxon>Hymenogastraceae</taxon>
        <taxon>Gymnopilus</taxon>
    </lineage>
</organism>
<proteinExistence type="predicted"/>
<reference evidence="3 4" key="1">
    <citation type="journal article" date="2018" name="Evol. Lett.">
        <title>Horizontal gene cluster transfer increased hallucinogenic mushroom diversity.</title>
        <authorList>
            <person name="Reynolds H.T."/>
            <person name="Vijayakumar V."/>
            <person name="Gluck-Thaler E."/>
            <person name="Korotkin H.B."/>
            <person name="Matheny P.B."/>
            <person name="Slot J.C."/>
        </authorList>
    </citation>
    <scope>NUCLEOTIDE SEQUENCE [LARGE SCALE GENOMIC DNA]</scope>
    <source>
        <strain evidence="3 4">SRW20</strain>
    </source>
</reference>
<evidence type="ECO:0000313" key="4">
    <source>
        <dbReference type="Proteomes" id="UP000284706"/>
    </source>
</evidence>
<dbReference type="AlphaFoldDB" id="A0A409WBA3"/>
<accession>A0A409WBA3</accession>